<feature type="domain" description="tRNA-splicing endonuclease subunit Sen15" evidence="4">
    <location>
        <begin position="130"/>
        <end position="160"/>
    </location>
</feature>
<feature type="region of interest" description="Disordered" evidence="3">
    <location>
        <begin position="106"/>
        <end position="127"/>
    </location>
</feature>
<dbReference type="Gene3D" id="3.40.1350.10">
    <property type="match status" value="1"/>
</dbReference>
<dbReference type="InterPro" id="IPR018593">
    <property type="entry name" value="tRNA-endonuc_su_Sen15"/>
</dbReference>
<dbReference type="GO" id="GO:0003676">
    <property type="term" value="F:nucleic acid binding"/>
    <property type="evidence" value="ECO:0007669"/>
    <property type="project" value="InterPro"/>
</dbReference>
<dbReference type="Pfam" id="PF09631">
    <property type="entry name" value="Sen15"/>
    <property type="match status" value="1"/>
</dbReference>
<dbReference type="SUPFAM" id="SSF53032">
    <property type="entry name" value="tRNA-intron endonuclease catalytic domain-like"/>
    <property type="match status" value="1"/>
</dbReference>
<dbReference type="GO" id="GO:0000214">
    <property type="term" value="C:tRNA-intron endonuclease complex"/>
    <property type="evidence" value="ECO:0007669"/>
    <property type="project" value="InterPro"/>
</dbReference>
<keyword evidence="2" id="KW-0819">tRNA processing</keyword>
<proteinExistence type="inferred from homology"/>
<evidence type="ECO:0000256" key="3">
    <source>
        <dbReference type="SAM" id="MobiDB-lite"/>
    </source>
</evidence>
<dbReference type="Proteomes" id="UP001182556">
    <property type="component" value="Unassembled WGS sequence"/>
</dbReference>
<evidence type="ECO:0000313" key="6">
    <source>
        <dbReference type="Proteomes" id="UP001182556"/>
    </source>
</evidence>
<dbReference type="PANTHER" id="PTHR28518">
    <property type="entry name" value="TRNA-SPLICING ENDONUCLEASE SUBUNIT SEN15"/>
    <property type="match status" value="1"/>
</dbReference>
<evidence type="ECO:0000256" key="2">
    <source>
        <dbReference type="ARBA" id="ARBA00022694"/>
    </source>
</evidence>
<keyword evidence="6" id="KW-1185">Reference proteome</keyword>
<dbReference type="PANTHER" id="PTHR28518:SF1">
    <property type="entry name" value="TRNA-SPLICING ENDONUCLEASE SUBUNIT SEN15"/>
    <property type="match status" value="1"/>
</dbReference>
<sequence>MTSIRDIQLGPTNTALKDLSLSVEWHDLRSLALPGTEWTIILGHKRRQDPLRAVLPLPLHTTALTPSALKAIFAALASLDASAIPAPLPPYVPSIAELQVKLGKKRSGEQEAMGDEEREESAETSVVNEEIDRDMIYTAISTTDSTVVYYRLSKGIKKPADIPDE</sequence>
<dbReference type="AlphaFoldDB" id="A0AAD9CZH6"/>
<comment type="similarity">
    <text evidence="1">Belongs to the SEN15 family.</text>
</comment>
<dbReference type="GO" id="GO:0000379">
    <property type="term" value="P:tRNA-type intron splice site recognition and cleavage"/>
    <property type="evidence" value="ECO:0007669"/>
    <property type="project" value="InterPro"/>
</dbReference>
<organism evidence="5 6">
    <name type="scientific">Papiliotrema laurentii</name>
    <name type="common">Cryptococcus laurentii</name>
    <dbReference type="NCBI Taxonomy" id="5418"/>
    <lineage>
        <taxon>Eukaryota</taxon>
        <taxon>Fungi</taxon>
        <taxon>Dikarya</taxon>
        <taxon>Basidiomycota</taxon>
        <taxon>Agaricomycotina</taxon>
        <taxon>Tremellomycetes</taxon>
        <taxon>Tremellales</taxon>
        <taxon>Rhynchogastremaceae</taxon>
        <taxon>Papiliotrema</taxon>
    </lineage>
</organism>
<evidence type="ECO:0000259" key="4">
    <source>
        <dbReference type="Pfam" id="PF09631"/>
    </source>
</evidence>
<dbReference type="InterPro" id="IPR042777">
    <property type="entry name" value="Sen15_fungi"/>
</dbReference>
<evidence type="ECO:0000256" key="1">
    <source>
        <dbReference type="ARBA" id="ARBA00006091"/>
    </source>
</evidence>
<dbReference type="EMBL" id="JAODAN010000006">
    <property type="protein sequence ID" value="KAK1923453.1"/>
    <property type="molecule type" value="Genomic_DNA"/>
</dbReference>
<gene>
    <name evidence="5" type="ORF">DB88DRAFT_511008</name>
</gene>
<accession>A0AAD9CZH6</accession>
<comment type="caution">
    <text evidence="5">The sequence shown here is derived from an EMBL/GenBank/DDBJ whole genome shotgun (WGS) entry which is preliminary data.</text>
</comment>
<evidence type="ECO:0000313" key="5">
    <source>
        <dbReference type="EMBL" id="KAK1923453.1"/>
    </source>
</evidence>
<reference evidence="5" key="1">
    <citation type="submission" date="2023-02" db="EMBL/GenBank/DDBJ databases">
        <title>Identification and recombinant expression of a fungal hydrolase from Papiliotrema laurentii that hydrolyzes apple cutin and clears colloidal polyester polyurethane.</title>
        <authorList>
            <consortium name="DOE Joint Genome Institute"/>
            <person name="Roman V.A."/>
            <person name="Bojanowski C."/>
            <person name="Crable B.R."/>
            <person name="Wagner D.N."/>
            <person name="Hung C.S."/>
            <person name="Nadeau L.J."/>
            <person name="Schratz L."/>
            <person name="Haridas S."/>
            <person name="Pangilinan J."/>
            <person name="Lipzen A."/>
            <person name="Na H."/>
            <person name="Yan M."/>
            <person name="Ng V."/>
            <person name="Grigoriev I.V."/>
            <person name="Spatafora J.W."/>
            <person name="Barlow D."/>
            <person name="Biffinger J."/>
            <person name="Kelley-Loughnane N."/>
            <person name="Varaljay V.A."/>
            <person name="Crookes-Goodson W.J."/>
        </authorList>
    </citation>
    <scope>NUCLEOTIDE SEQUENCE</scope>
    <source>
        <strain evidence="5">5307AH</strain>
    </source>
</reference>
<dbReference type="InterPro" id="IPR036167">
    <property type="entry name" value="tRNA_intron_Endo_cat-like_sf"/>
</dbReference>
<protein>
    <recommendedName>
        <fullName evidence="4">tRNA-splicing endonuclease subunit Sen15 domain-containing protein</fullName>
    </recommendedName>
</protein>
<feature type="compositionally biased region" description="Acidic residues" evidence="3">
    <location>
        <begin position="112"/>
        <end position="122"/>
    </location>
</feature>
<name>A0AAD9CZH6_PAPLA</name>
<dbReference type="GO" id="GO:0000213">
    <property type="term" value="F:tRNA-intron lyase activity"/>
    <property type="evidence" value="ECO:0007669"/>
    <property type="project" value="TreeGrafter"/>
</dbReference>
<dbReference type="InterPro" id="IPR011856">
    <property type="entry name" value="tRNA_endonuc-like_dom_sf"/>
</dbReference>